<keyword evidence="2 4" id="KW-0813">Transport</keyword>
<evidence type="ECO:0000259" key="7">
    <source>
        <dbReference type="Pfam" id="PF12849"/>
    </source>
</evidence>
<feature type="binding site" evidence="5">
    <location>
        <begin position="206"/>
        <end position="208"/>
    </location>
    <ligand>
        <name>phosphate</name>
        <dbReference type="ChEBI" id="CHEBI:43474"/>
    </ligand>
</feature>
<dbReference type="InterPro" id="IPR005673">
    <property type="entry name" value="ABC_phos-bd_PstS"/>
</dbReference>
<dbReference type="InterPro" id="IPR050962">
    <property type="entry name" value="Phosphate-bind_PstS"/>
</dbReference>
<evidence type="ECO:0000313" key="8">
    <source>
        <dbReference type="EMBL" id="KKF02680.1"/>
    </source>
</evidence>
<evidence type="ECO:0000256" key="1">
    <source>
        <dbReference type="ARBA" id="ARBA00008725"/>
    </source>
</evidence>
<dbReference type="Proteomes" id="UP000034150">
    <property type="component" value="Unassembled WGS sequence"/>
</dbReference>
<feature type="domain" description="PBP" evidence="7">
    <location>
        <begin position="62"/>
        <end position="352"/>
    </location>
</feature>
<evidence type="ECO:0000256" key="6">
    <source>
        <dbReference type="SAM" id="SignalP"/>
    </source>
</evidence>
<reference evidence="8 9" key="1">
    <citation type="journal article" date="2015" name="Genome Announc.">
        <title>Draft Genome Sequence of Mycobacterium obuense Strain UC1, Isolated from Patient Sputum.</title>
        <authorList>
            <person name="Greninger A.L."/>
            <person name="Cunningham G."/>
            <person name="Hsu E.D."/>
            <person name="Yu J.M."/>
            <person name="Chiu C.Y."/>
            <person name="Miller S."/>
        </authorList>
    </citation>
    <scope>NUCLEOTIDE SEQUENCE [LARGE SCALE GENOMIC DNA]</scope>
    <source>
        <strain evidence="8 9">UC1</strain>
    </source>
</reference>
<evidence type="ECO:0000313" key="9">
    <source>
        <dbReference type="Proteomes" id="UP000034150"/>
    </source>
</evidence>
<accession>A0A0M2K1A6</accession>
<dbReference type="SUPFAM" id="SSF53850">
    <property type="entry name" value="Periplasmic binding protein-like II"/>
    <property type="match status" value="1"/>
</dbReference>
<feature type="signal peptide" evidence="6">
    <location>
        <begin position="1"/>
        <end position="26"/>
    </location>
</feature>
<comment type="similarity">
    <text evidence="1 4">Belongs to the PstS family.</text>
</comment>
<dbReference type="CDD" id="cd13565">
    <property type="entry name" value="PBP2_PstS"/>
    <property type="match status" value="1"/>
</dbReference>
<protein>
    <recommendedName>
        <fullName evidence="4">Phosphate-binding protein</fullName>
    </recommendedName>
</protein>
<dbReference type="PROSITE" id="PS51257">
    <property type="entry name" value="PROKAR_LIPOPROTEIN"/>
    <property type="match status" value="1"/>
</dbReference>
<keyword evidence="6" id="KW-0732">Signal</keyword>
<dbReference type="AlphaFoldDB" id="A0A0M2K1A6"/>
<dbReference type="STRING" id="1807.MOBUDSM44075_03205"/>
<dbReference type="GO" id="GO:0043190">
    <property type="term" value="C:ATP-binding cassette (ABC) transporter complex"/>
    <property type="evidence" value="ECO:0007669"/>
    <property type="project" value="InterPro"/>
</dbReference>
<dbReference type="GO" id="GO:0042301">
    <property type="term" value="F:phosphate ion binding"/>
    <property type="evidence" value="ECO:0007669"/>
    <property type="project" value="InterPro"/>
</dbReference>
<evidence type="ECO:0000256" key="2">
    <source>
        <dbReference type="ARBA" id="ARBA00022448"/>
    </source>
</evidence>
<feature type="binding site" evidence="5">
    <location>
        <position position="100"/>
    </location>
    <ligand>
        <name>phosphate</name>
        <dbReference type="ChEBI" id="CHEBI:43474"/>
    </ligand>
</feature>
<dbReference type="PANTHER" id="PTHR42996:SF1">
    <property type="entry name" value="PHOSPHATE-BINDING PROTEIN PSTS"/>
    <property type="match status" value="1"/>
</dbReference>
<keyword evidence="3 4" id="KW-0592">Phosphate transport</keyword>
<feature type="binding site" evidence="5">
    <location>
        <begin position="70"/>
        <end position="72"/>
    </location>
    <ligand>
        <name>phosphate</name>
        <dbReference type="ChEBI" id="CHEBI:43474"/>
    </ligand>
</feature>
<evidence type="ECO:0000256" key="3">
    <source>
        <dbReference type="ARBA" id="ARBA00022592"/>
    </source>
</evidence>
<keyword evidence="9" id="KW-1185">Reference proteome</keyword>
<dbReference type="EMBL" id="LAUZ02000009">
    <property type="protein sequence ID" value="KKF02680.1"/>
    <property type="molecule type" value="Genomic_DNA"/>
</dbReference>
<dbReference type="PIRSF" id="PIRSF002756">
    <property type="entry name" value="PstS"/>
    <property type="match status" value="1"/>
</dbReference>
<dbReference type="OrthoDB" id="9801510at2"/>
<dbReference type="GO" id="GO:0035435">
    <property type="term" value="P:phosphate ion transmembrane transport"/>
    <property type="evidence" value="ECO:0007669"/>
    <property type="project" value="InterPro"/>
</dbReference>
<dbReference type="Pfam" id="PF12849">
    <property type="entry name" value="PBP_like_2"/>
    <property type="match status" value="1"/>
</dbReference>
<dbReference type="PATRIC" id="fig|1807.13.peg.1252"/>
<sequence length="383" mass="38625">MTKVGSVKRKSIGKTFGTTVSVAAVAAITLAGCGSDNNTASGGSSSSAASGSSSAPADCGGKNALTAEGSTAQQNAVALFNQVWSQKCQGKNLSYNPTGSGAGREQFIAKTVDFAGSDSALSGDQVAAAAQRCGGNPAWNLPLVFGPIAMAYNLDGVDKLVLNGDTLAKIFQGQITKWNDPAIAALNSGTTLPDTAITPIYRSDSSGTTDNFQKYLKAAAPEAWTKDAGSEFQGGAGEGASKSAGVTQAVQATPGSIGYVEKGFAQQAGLKYAQIDTGAGAVELTDETAGKAIDAAKFAAEGNDLTLDLNSLYGTKEAGAYPLVLATYEIVCSAGYDADTSAAVKSFLTVAANDGQGGLSSAGYVPLPDAFKERLLTSIDAIK</sequence>
<gene>
    <name evidence="8" type="ORF">WN67_06890</name>
</gene>
<dbReference type="InterPro" id="IPR024370">
    <property type="entry name" value="PBP_domain"/>
</dbReference>
<feature type="chain" id="PRO_5039376880" description="Phosphate-binding protein" evidence="6">
    <location>
        <begin position="27"/>
        <end position="383"/>
    </location>
</feature>
<organism evidence="8 9">
    <name type="scientific">Mycolicibacterium obuense</name>
    <dbReference type="NCBI Taxonomy" id="1807"/>
    <lineage>
        <taxon>Bacteria</taxon>
        <taxon>Bacillati</taxon>
        <taxon>Actinomycetota</taxon>
        <taxon>Actinomycetes</taxon>
        <taxon>Mycobacteriales</taxon>
        <taxon>Mycobacteriaceae</taxon>
        <taxon>Mycolicibacterium</taxon>
    </lineage>
</organism>
<name>A0A0M2K1A6_9MYCO</name>
<dbReference type="Gene3D" id="3.40.190.10">
    <property type="entry name" value="Periplasmic binding protein-like II"/>
    <property type="match status" value="2"/>
</dbReference>
<dbReference type="NCBIfam" id="TIGR00975">
    <property type="entry name" value="3a0107s03"/>
    <property type="match status" value="1"/>
</dbReference>
<proteinExistence type="inferred from homology"/>
<evidence type="ECO:0000256" key="5">
    <source>
        <dbReference type="PIRSR" id="PIRSR002756-1"/>
    </source>
</evidence>
<comment type="caution">
    <text evidence="8">The sequence shown here is derived from an EMBL/GenBank/DDBJ whole genome shotgun (WGS) entry which is preliminary data.</text>
</comment>
<evidence type="ECO:0000256" key="4">
    <source>
        <dbReference type="PIRNR" id="PIRNR002756"/>
    </source>
</evidence>
<dbReference type="PANTHER" id="PTHR42996">
    <property type="entry name" value="PHOSPHATE-BINDING PROTEIN PSTS"/>
    <property type="match status" value="1"/>
</dbReference>
<feature type="binding site" evidence="5">
    <location>
        <position position="118"/>
    </location>
    <ligand>
        <name>phosphate</name>
        <dbReference type="ChEBI" id="CHEBI:43474"/>
    </ligand>
</feature>